<keyword evidence="1" id="KW-1133">Transmembrane helix</keyword>
<dbReference type="EMBL" id="CP004373">
    <property type="protein sequence ID" value="AHK71603.1"/>
    <property type="molecule type" value="Genomic_DNA"/>
</dbReference>
<dbReference type="HOGENOM" id="CLU_1747047_0_0_5"/>
<organism evidence="2 3">
    <name type="scientific">Gluconobacter oxydans DSM 3504</name>
    <dbReference type="NCBI Taxonomy" id="1288313"/>
    <lineage>
        <taxon>Bacteria</taxon>
        <taxon>Pseudomonadati</taxon>
        <taxon>Pseudomonadota</taxon>
        <taxon>Alphaproteobacteria</taxon>
        <taxon>Acetobacterales</taxon>
        <taxon>Acetobacteraceae</taxon>
        <taxon>Gluconobacter</taxon>
    </lineage>
</organism>
<evidence type="ECO:0000313" key="2">
    <source>
        <dbReference type="EMBL" id="AHK71603.1"/>
    </source>
</evidence>
<dbReference type="KEGG" id="goy:GLS_c17260"/>
<proteinExistence type="predicted"/>
<protein>
    <recommendedName>
        <fullName evidence="4">Transmembrane protein</fullName>
    </recommendedName>
</protein>
<sequence>MSSCQELDCAMLPPVPVSVEPPAALLPLWFRIIRGFLTANAIAGMVASVFLPGIGLGAGMALSSPDNEPLFGWCLLFYLLLLPVICIVTATLLFRSTSPSRIRMIVNTLVSTVLLGIWFFPTGVPLLEKACTKIMAAHAPSHAPLSARP</sequence>
<dbReference type="Proteomes" id="UP000031656">
    <property type="component" value="Chromosome"/>
</dbReference>
<feature type="transmembrane region" description="Helical" evidence="1">
    <location>
        <begin position="106"/>
        <end position="127"/>
    </location>
</feature>
<keyword evidence="1" id="KW-0812">Transmembrane</keyword>
<keyword evidence="1" id="KW-0472">Membrane</keyword>
<dbReference type="AlphaFoldDB" id="A0A067Z541"/>
<name>A0A067Z541_GLUOY</name>
<accession>A0A067Z541</accession>
<gene>
    <name evidence="2" type="ORF">GLS_c17260</name>
</gene>
<evidence type="ECO:0000256" key="1">
    <source>
        <dbReference type="SAM" id="Phobius"/>
    </source>
</evidence>
<evidence type="ECO:0008006" key="4">
    <source>
        <dbReference type="Google" id="ProtNLM"/>
    </source>
</evidence>
<evidence type="ECO:0000313" key="3">
    <source>
        <dbReference type="Proteomes" id="UP000031656"/>
    </source>
</evidence>
<feature type="transmembrane region" description="Helical" evidence="1">
    <location>
        <begin position="70"/>
        <end position="94"/>
    </location>
</feature>
<feature type="transmembrane region" description="Helical" evidence="1">
    <location>
        <begin position="36"/>
        <end position="58"/>
    </location>
</feature>
<reference evidence="2 3" key="1">
    <citation type="journal article" date="2015" name="Appl. Microbiol. Biotechnol.">
        <title>The consequence of an additional NADH dehydrogenase paralog on the growth of Gluconobacter oxydans DSM3504.</title>
        <authorList>
            <person name="Kostner D."/>
            <person name="Luchterhand B."/>
            <person name="Junker A."/>
            <person name="Volland S."/>
            <person name="Daniel R."/>
            <person name="Buchs J."/>
            <person name="Liebl W."/>
            <person name="Ehrenreich A."/>
        </authorList>
    </citation>
    <scope>NUCLEOTIDE SEQUENCE [LARGE SCALE GENOMIC DNA]</scope>
    <source>
        <strain evidence="2">DSM 3504</strain>
    </source>
</reference>